<dbReference type="Proteomes" id="UP000055316">
    <property type="component" value="Plasmid pKK3"/>
</dbReference>
<name>A0A9W4A1E9_BACTO</name>
<geneLocation type="plasmid" evidence="2">
    <name>pKK3 DNA</name>
</geneLocation>
<evidence type="ECO:0000313" key="1">
    <source>
        <dbReference type="EMBL" id="BAR87684.1"/>
    </source>
</evidence>
<sequence>MFYSSCMPYKLNGRNTYEMNILSMNGRGYIMQTDLQKILNIENSTKKTCET</sequence>
<keyword evidence="1" id="KW-0614">Plasmid</keyword>
<reference evidence="1 2" key="1">
    <citation type="submission" date="2015-05" db="EMBL/GenBank/DDBJ databases">
        <title>Whole genome sequence of Bacillus thuringiensis serovar tolworthi Pasteur Institute Standard strain.</title>
        <authorList>
            <person name="Kanda K."/>
            <person name="Nakashima K."/>
            <person name="Nagano Y."/>
        </authorList>
    </citation>
    <scope>NUCLEOTIDE SEQUENCE [LARGE SCALE GENOMIC DNA]</scope>
    <source>
        <strain evidence="1 2">Pasteur Institute Standard strain</strain>
        <plasmid evidence="2">pKK3 DNA</plasmid>
    </source>
</reference>
<evidence type="ECO:0000313" key="2">
    <source>
        <dbReference type="Proteomes" id="UP000055316"/>
    </source>
</evidence>
<dbReference type="EMBL" id="AP014867">
    <property type="protein sequence ID" value="BAR87684.1"/>
    <property type="molecule type" value="Genomic_DNA"/>
</dbReference>
<proteinExistence type="predicted"/>
<accession>A0A9W4A1E9</accession>
<organism evidence="1 2">
    <name type="scientific">Bacillus thuringiensis subsp. tolworthi</name>
    <dbReference type="NCBI Taxonomy" id="1442"/>
    <lineage>
        <taxon>Bacteria</taxon>
        <taxon>Bacillati</taxon>
        <taxon>Bacillota</taxon>
        <taxon>Bacilli</taxon>
        <taxon>Bacillales</taxon>
        <taxon>Bacillaceae</taxon>
        <taxon>Bacillus</taxon>
        <taxon>Bacillus cereus group</taxon>
    </lineage>
</organism>
<dbReference type="AlphaFoldDB" id="A0A9W4A1E9"/>
<gene>
    <name evidence="1" type="ORF">KNN_06951</name>
</gene>
<protein>
    <submittedName>
        <fullName evidence="1">Probable protein</fullName>
    </submittedName>
</protein>